<evidence type="ECO:0000313" key="3">
    <source>
        <dbReference type="Proteomes" id="UP000218231"/>
    </source>
</evidence>
<organism evidence="2 3">
    <name type="scientific">Diploscapter pachys</name>
    <dbReference type="NCBI Taxonomy" id="2018661"/>
    <lineage>
        <taxon>Eukaryota</taxon>
        <taxon>Metazoa</taxon>
        <taxon>Ecdysozoa</taxon>
        <taxon>Nematoda</taxon>
        <taxon>Chromadorea</taxon>
        <taxon>Rhabditida</taxon>
        <taxon>Rhabditina</taxon>
        <taxon>Rhabditomorpha</taxon>
        <taxon>Rhabditoidea</taxon>
        <taxon>Rhabditidae</taxon>
        <taxon>Diploscapter</taxon>
    </lineage>
</organism>
<keyword evidence="3" id="KW-1185">Reference proteome</keyword>
<sequence length="331" mass="34176">MGRVSGVLGDGGLPSRCAGRKSVLAGYRQSGTGQTLLRCGATIDLHRLLQEGLTLAWIEFTQQPVDLGLIVTLAAPLQLQALWPAAIAGQAGGRLRIVGGIQGGHARDCLQGLAVGRAGIVGRAPVGDGQRRWSKTLLEAGLEQGAGGLGDLVGRQISGVVQRQAILRHRVAEGDGFFQQRHGRGQRVRHGLALATELGVANGGAQRAGAIDLVVGLFQQGQCLAAGAMAATLMAGRKRRGGWDGHGSYAVASGKSGATTAYSIHPHPFPESPAYGHQTSLIGATLRRACLSWASPSLAVITLAKSPGRPVPDADPVHRPEPRPVPPGPAS</sequence>
<name>A0A2A2KHB4_9BILA</name>
<reference evidence="2 3" key="1">
    <citation type="journal article" date="2017" name="Curr. Biol.">
        <title>Genome architecture and evolution of a unichromosomal asexual nematode.</title>
        <authorList>
            <person name="Fradin H."/>
            <person name="Zegar C."/>
            <person name="Gutwein M."/>
            <person name="Lucas J."/>
            <person name="Kovtun M."/>
            <person name="Corcoran D."/>
            <person name="Baugh L.R."/>
            <person name="Kiontke K."/>
            <person name="Gunsalus K."/>
            <person name="Fitch D.H."/>
            <person name="Piano F."/>
        </authorList>
    </citation>
    <scope>NUCLEOTIDE SEQUENCE [LARGE SCALE GENOMIC DNA]</scope>
    <source>
        <strain evidence="2">PF1309</strain>
    </source>
</reference>
<protein>
    <submittedName>
        <fullName evidence="2">Uncharacterized protein</fullName>
    </submittedName>
</protein>
<proteinExistence type="predicted"/>
<dbReference type="EMBL" id="LIAE01008631">
    <property type="protein sequence ID" value="PAV73297.1"/>
    <property type="molecule type" value="Genomic_DNA"/>
</dbReference>
<feature type="region of interest" description="Disordered" evidence="1">
    <location>
        <begin position="305"/>
        <end position="331"/>
    </location>
</feature>
<evidence type="ECO:0000313" key="2">
    <source>
        <dbReference type="EMBL" id="PAV73297.1"/>
    </source>
</evidence>
<accession>A0A2A2KHB4</accession>
<gene>
    <name evidence="2" type="ORF">WR25_16201</name>
</gene>
<evidence type="ECO:0000256" key="1">
    <source>
        <dbReference type="SAM" id="MobiDB-lite"/>
    </source>
</evidence>
<dbReference type="Proteomes" id="UP000218231">
    <property type="component" value="Unassembled WGS sequence"/>
</dbReference>
<comment type="caution">
    <text evidence="2">The sequence shown here is derived from an EMBL/GenBank/DDBJ whole genome shotgun (WGS) entry which is preliminary data.</text>
</comment>
<dbReference type="AlphaFoldDB" id="A0A2A2KHB4"/>